<dbReference type="GeneID" id="33554748"/>
<evidence type="ECO:0000259" key="14">
    <source>
        <dbReference type="PROSITE" id="PS50255"/>
    </source>
</evidence>
<evidence type="ECO:0000256" key="4">
    <source>
        <dbReference type="ARBA" id="ARBA00022692"/>
    </source>
</evidence>
<organism evidence="15 16">
    <name type="scientific">Kockovaella imperatae</name>
    <dbReference type="NCBI Taxonomy" id="4999"/>
    <lineage>
        <taxon>Eukaryota</taxon>
        <taxon>Fungi</taxon>
        <taxon>Dikarya</taxon>
        <taxon>Basidiomycota</taxon>
        <taxon>Agaricomycotina</taxon>
        <taxon>Tremellomycetes</taxon>
        <taxon>Tremellales</taxon>
        <taxon>Cuniculitremaceae</taxon>
        <taxon>Kockovaella</taxon>
    </lineage>
</organism>
<keyword evidence="5" id="KW-0479">Metal-binding</keyword>
<dbReference type="PANTHER" id="PTHR19359">
    <property type="entry name" value="CYTOCHROME B5"/>
    <property type="match status" value="1"/>
</dbReference>
<sequence length="140" mass="15067">MASTLNVESPIGASSSGDDKRITLDQLKEHTTRDSLWLLIHGKVYDVTKFRDEHPGGDEVLVEEAGHDATEAFDDIGHSPEADSIMEKILIGEFKGESKKKAAPAARATAGQTASTGGFPIWVIPAGFAVVYLAWRVFVA</sequence>
<evidence type="ECO:0000256" key="2">
    <source>
        <dbReference type="ARBA" id="ARBA00022448"/>
    </source>
</evidence>
<evidence type="ECO:0000313" key="15">
    <source>
        <dbReference type="EMBL" id="ORX36403.1"/>
    </source>
</evidence>
<evidence type="ECO:0000313" key="16">
    <source>
        <dbReference type="Proteomes" id="UP000193218"/>
    </source>
</evidence>
<evidence type="ECO:0000256" key="13">
    <source>
        <dbReference type="SAM" id="Phobius"/>
    </source>
</evidence>
<keyword evidence="13" id="KW-1133">Transmembrane helix</keyword>
<evidence type="ECO:0000256" key="5">
    <source>
        <dbReference type="ARBA" id="ARBA00022723"/>
    </source>
</evidence>
<keyword evidence="8" id="KW-0249">Electron transport</keyword>
<evidence type="ECO:0000256" key="1">
    <source>
        <dbReference type="ARBA" id="ARBA00004131"/>
    </source>
</evidence>
<dbReference type="RefSeq" id="XP_021870504.1">
    <property type="nucleotide sequence ID" value="XM_022012940.1"/>
</dbReference>
<dbReference type="EMBL" id="NBSH01000008">
    <property type="protein sequence ID" value="ORX36403.1"/>
    <property type="molecule type" value="Genomic_DNA"/>
</dbReference>
<evidence type="ECO:0000256" key="7">
    <source>
        <dbReference type="ARBA" id="ARBA00022848"/>
    </source>
</evidence>
<evidence type="ECO:0000256" key="11">
    <source>
        <dbReference type="ARBA" id="ARBA00037877"/>
    </source>
</evidence>
<name>A0A1Y1UED0_9TREE</name>
<dbReference type="Gene3D" id="3.10.120.10">
    <property type="entry name" value="Cytochrome b5-like heme/steroid binding domain"/>
    <property type="match status" value="1"/>
</dbReference>
<protein>
    <submittedName>
        <fullName evidence="15">Putative cytochrome b5</fullName>
    </submittedName>
</protein>
<reference evidence="15 16" key="1">
    <citation type="submission" date="2017-03" db="EMBL/GenBank/DDBJ databases">
        <title>Widespread Adenine N6-methylation of Active Genes in Fungi.</title>
        <authorList>
            <consortium name="DOE Joint Genome Institute"/>
            <person name="Mondo S.J."/>
            <person name="Dannebaum R.O."/>
            <person name="Kuo R.C."/>
            <person name="Louie K.B."/>
            <person name="Bewick A.J."/>
            <person name="Labutti K."/>
            <person name="Haridas S."/>
            <person name="Kuo A."/>
            <person name="Salamov A."/>
            <person name="Ahrendt S.R."/>
            <person name="Lau R."/>
            <person name="Bowen B.P."/>
            <person name="Lipzen A."/>
            <person name="Sullivan W."/>
            <person name="Andreopoulos W.B."/>
            <person name="Clum A."/>
            <person name="Lindquist E."/>
            <person name="Daum C."/>
            <person name="Northen T.R."/>
            <person name="Ramamoorthy G."/>
            <person name="Schmitz R.J."/>
            <person name="Gryganskyi A."/>
            <person name="Culley D."/>
            <person name="Magnuson J."/>
            <person name="James T.Y."/>
            <person name="O'Malley M.A."/>
            <person name="Stajich J.E."/>
            <person name="Spatafora J.W."/>
            <person name="Visel A."/>
            <person name="Grigoriev I.V."/>
        </authorList>
    </citation>
    <scope>NUCLEOTIDE SEQUENCE [LARGE SCALE GENOMIC DNA]</scope>
    <source>
        <strain evidence="15 16">NRRL Y-17943</strain>
    </source>
</reference>
<proteinExistence type="inferred from homology"/>
<dbReference type="PRINTS" id="PR00363">
    <property type="entry name" value="CYTOCHROMEB5"/>
</dbReference>
<dbReference type="PROSITE" id="PS50255">
    <property type="entry name" value="CYTOCHROME_B5_2"/>
    <property type="match status" value="1"/>
</dbReference>
<dbReference type="SUPFAM" id="SSF55856">
    <property type="entry name" value="Cytochrome b5-like heme/steroid binding domain"/>
    <property type="match status" value="1"/>
</dbReference>
<keyword evidence="9" id="KW-0408">Iron</keyword>
<keyword evidence="3" id="KW-0349">Heme</keyword>
<dbReference type="FunCoup" id="A0A1Y1UED0">
    <property type="interactions" value="298"/>
</dbReference>
<dbReference type="OrthoDB" id="260519at2759"/>
<dbReference type="FunFam" id="3.10.120.10:FF:000002">
    <property type="entry name" value="Cytochrome b5 type B"/>
    <property type="match status" value="1"/>
</dbReference>
<dbReference type="Proteomes" id="UP000193218">
    <property type="component" value="Unassembled WGS sequence"/>
</dbReference>
<dbReference type="GO" id="GO:0020037">
    <property type="term" value="F:heme binding"/>
    <property type="evidence" value="ECO:0007669"/>
    <property type="project" value="TreeGrafter"/>
</dbReference>
<dbReference type="InterPro" id="IPR050668">
    <property type="entry name" value="Cytochrome_b5"/>
</dbReference>
<dbReference type="GO" id="GO:0046872">
    <property type="term" value="F:metal ion binding"/>
    <property type="evidence" value="ECO:0007669"/>
    <property type="project" value="UniProtKB-KW"/>
</dbReference>
<accession>A0A1Y1UED0</accession>
<dbReference type="Pfam" id="PF00173">
    <property type="entry name" value="Cyt-b5"/>
    <property type="match status" value="1"/>
</dbReference>
<evidence type="ECO:0000256" key="12">
    <source>
        <dbReference type="ARBA" id="ARBA00038168"/>
    </source>
</evidence>
<keyword evidence="10 13" id="KW-0472">Membrane</keyword>
<comment type="subcellular location">
    <subcellularLocation>
        <location evidence="1">Endoplasmic reticulum membrane</location>
        <topology evidence="1">Single-pass membrane protein</topology>
        <orientation evidence="1">Cytoplasmic side</orientation>
    </subcellularLocation>
    <subcellularLocation>
        <location evidence="11">Microsome membrane</location>
        <topology evidence="11">Single-pass membrane protein</topology>
        <orientation evidence="11">Cytoplasmic side</orientation>
    </subcellularLocation>
</comment>
<dbReference type="SMART" id="SM01117">
    <property type="entry name" value="Cyt-b5"/>
    <property type="match status" value="1"/>
</dbReference>
<comment type="caution">
    <text evidence="15">The sequence shown here is derived from an EMBL/GenBank/DDBJ whole genome shotgun (WGS) entry which is preliminary data.</text>
</comment>
<evidence type="ECO:0000256" key="3">
    <source>
        <dbReference type="ARBA" id="ARBA00022617"/>
    </source>
</evidence>
<evidence type="ECO:0000256" key="10">
    <source>
        <dbReference type="ARBA" id="ARBA00023136"/>
    </source>
</evidence>
<keyword evidence="2" id="KW-0813">Transport</keyword>
<keyword evidence="16" id="KW-1185">Reference proteome</keyword>
<feature type="transmembrane region" description="Helical" evidence="13">
    <location>
        <begin position="119"/>
        <end position="139"/>
    </location>
</feature>
<keyword evidence="6" id="KW-0256">Endoplasmic reticulum</keyword>
<feature type="domain" description="Cytochrome b5 heme-binding" evidence="14">
    <location>
        <begin position="19"/>
        <end position="95"/>
    </location>
</feature>
<evidence type="ECO:0000256" key="6">
    <source>
        <dbReference type="ARBA" id="ARBA00022824"/>
    </source>
</evidence>
<dbReference type="InterPro" id="IPR036400">
    <property type="entry name" value="Cyt_B5-like_heme/steroid_sf"/>
</dbReference>
<comment type="similarity">
    <text evidence="12">Belongs to the cytochrome b5 family.</text>
</comment>
<evidence type="ECO:0000256" key="9">
    <source>
        <dbReference type="ARBA" id="ARBA00023004"/>
    </source>
</evidence>
<keyword evidence="4 13" id="KW-0812">Transmembrane</keyword>
<dbReference type="InterPro" id="IPR001199">
    <property type="entry name" value="Cyt_B5-like_heme/steroid-bd"/>
</dbReference>
<keyword evidence="7" id="KW-0492">Microsome</keyword>
<evidence type="ECO:0000256" key="8">
    <source>
        <dbReference type="ARBA" id="ARBA00022982"/>
    </source>
</evidence>
<gene>
    <name evidence="15" type="ORF">BD324DRAFT_494885</name>
</gene>
<dbReference type="AlphaFoldDB" id="A0A1Y1UED0"/>
<dbReference type="STRING" id="4999.A0A1Y1UED0"/>
<dbReference type="GO" id="GO:0005789">
    <property type="term" value="C:endoplasmic reticulum membrane"/>
    <property type="evidence" value="ECO:0007669"/>
    <property type="project" value="UniProtKB-SubCell"/>
</dbReference>
<dbReference type="InParanoid" id="A0A1Y1UED0"/>
<dbReference type="PANTHER" id="PTHR19359:SF150">
    <property type="entry name" value="CYTOCHROME B5"/>
    <property type="match status" value="1"/>
</dbReference>